<reference evidence="4 5" key="1">
    <citation type="submission" date="2011-02" db="EMBL/GenBank/DDBJ databases">
        <title>The Genome Sequence of Sphaeroforma arctica JP610.</title>
        <authorList>
            <consortium name="The Broad Institute Genome Sequencing Platform"/>
            <person name="Russ C."/>
            <person name="Cuomo C."/>
            <person name="Young S.K."/>
            <person name="Zeng Q."/>
            <person name="Gargeya S."/>
            <person name="Alvarado L."/>
            <person name="Berlin A."/>
            <person name="Chapman S.B."/>
            <person name="Chen Z."/>
            <person name="Freedman E."/>
            <person name="Gellesch M."/>
            <person name="Goldberg J."/>
            <person name="Griggs A."/>
            <person name="Gujja S."/>
            <person name="Heilman E."/>
            <person name="Heiman D."/>
            <person name="Howarth C."/>
            <person name="Mehta T."/>
            <person name="Neiman D."/>
            <person name="Pearson M."/>
            <person name="Roberts A."/>
            <person name="Saif S."/>
            <person name="Shea T."/>
            <person name="Shenoy N."/>
            <person name="Sisk P."/>
            <person name="Stolte C."/>
            <person name="Sykes S."/>
            <person name="White J."/>
            <person name="Yandava C."/>
            <person name="Burger G."/>
            <person name="Gray M.W."/>
            <person name="Holland P.W.H."/>
            <person name="King N."/>
            <person name="Lang F.B.F."/>
            <person name="Roger A.J."/>
            <person name="Ruiz-Trillo I."/>
            <person name="Haas B."/>
            <person name="Nusbaum C."/>
            <person name="Birren B."/>
        </authorList>
    </citation>
    <scope>NUCLEOTIDE SEQUENCE [LARGE SCALE GENOMIC DNA]</scope>
    <source>
        <strain evidence="4 5">JP610</strain>
    </source>
</reference>
<protein>
    <submittedName>
        <fullName evidence="4">Uncharacterized protein</fullName>
    </submittedName>
</protein>
<accession>A0A0L0FI76</accession>
<evidence type="ECO:0000256" key="1">
    <source>
        <dbReference type="ARBA" id="ARBA00009800"/>
    </source>
</evidence>
<dbReference type="Pfam" id="PF03662">
    <property type="entry name" value="Glyco_hydro_79n"/>
    <property type="match status" value="1"/>
</dbReference>
<dbReference type="PANTHER" id="PTHR14363:SF17">
    <property type="entry name" value="HEPARANASE-LIKE PROTEIN 3"/>
    <property type="match status" value="1"/>
</dbReference>
<dbReference type="GeneID" id="25911523"/>
<dbReference type="AlphaFoldDB" id="A0A0L0FI76"/>
<feature type="region of interest" description="Disordered" evidence="2">
    <location>
        <begin position="98"/>
        <end position="178"/>
    </location>
</feature>
<evidence type="ECO:0000256" key="2">
    <source>
        <dbReference type="SAM" id="MobiDB-lite"/>
    </source>
</evidence>
<keyword evidence="3" id="KW-0812">Transmembrane</keyword>
<evidence type="ECO:0000256" key="3">
    <source>
        <dbReference type="SAM" id="Phobius"/>
    </source>
</evidence>
<keyword evidence="5" id="KW-1185">Reference proteome</keyword>
<keyword evidence="3" id="KW-0472">Membrane</keyword>
<dbReference type="InterPro" id="IPR005199">
    <property type="entry name" value="Glyco_hydro_79"/>
</dbReference>
<dbReference type="EMBL" id="KQ243086">
    <property type="protein sequence ID" value="KNC76484.1"/>
    <property type="molecule type" value="Genomic_DNA"/>
</dbReference>
<feature type="transmembrane region" description="Helical" evidence="3">
    <location>
        <begin position="44"/>
        <end position="62"/>
    </location>
</feature>
<gene>
    <name evidence="4" type="ORF">SARC_11019</name>
</gene>
<dbReference type="STRING" id="667725.A0A0L0FI76"/>
<evidence type="ECO:0000313" key="5">
    <source>
        <dbReference type="Proteomes" id="UP000054560"/>
    </source>
</evidence>
<dbReference type="Proteomes" id="UP000054560">
    <property type="component" value="Unassembled WGS sequence"/>
</dbReference>
<keyword evidence="3" id="KW-1133">Transmembrane helix</keyword>
<dbReference type="RefSeq" id="XP_014150386.1">
    <property type="nucleotide sequence ID" value="XM_014294911.1"/>
</dbReference>
<evidence type="ECO:0000313" key="4">
    <source>
        <dbReference type="EMBL" id="KNC76484.1"/>
    </source>
</evidence>
<dbReference type="SUPFAM" id="SSF51445">
    <property type="entry name" value="(Trans)glycosidases"/>
    <property type="match status" value="1"/>
</dbReference>
<proteinExistence type="inferred from homology"/>
<dbReference type="Gene3D" id="3.20.20.80">
    <property type="entry name" value="Glycosidases"/>
    <property type="match status" value="1"/>
</dbReference>
<dbReference type="GO" id="GO:0004566">
    <property type="term" value="F:beta-glucuronidase activity"/>
    <property type="evidence" value="ECO:0007669"/>
    <property type="project" value="TreeGrafter"/>
</dbReference>
<feature type="compositionally biased region" description="Basic and acidic residues" evidence="2">
    <location>
        <begin position="160"/>
        <end position="169"/>
    </location>
</feature>
<organism evidence="4 5">
    <name type="scientific">Sphaeroforma arctica JP610</name>
    <dbReference type="NCBI Taxonomy" id="667725"/>
    <lineage>
        <taxon>Eukaryota</taxon>
        <taxon>Ichthyosporea</taxon>
        <taxon>Ichthyophonida</taxon>
        <taxon>Sphaeroforma</taxon>
    </lineage>
</organism>
<dbReference type="InterPro" id="IPR017853">
    <property type="entry name" value="GH"/>
</dbReference>
<dbReference type="OrthoDB" id="726732at2759"/>
<comment type="similarity">
    <text evidence="1">Belongs to the glycosyl hydrolase 79 family.</text>
</comment>
<dbReference type="PANTHER" id="PTHR14363">
    <property type="entry name" value="HEPARANASE-RELATED"/>
    <property type="match status" value="1"/>
</dbReference>
<feature type="compositionally biased region" description="Acidic residues" evidence="2">
    <location>
        <begin position="113"/>
        <end position="159"/>
    </location>
</feature>
<sequence>MEYTPEPESEDEHIYERDETGLLDYRLRATHPTHSWYYLRTPRTYLLVLIAILCAVVGMSAYKLTTYHHKVLALEHEIETLEQQLQSHPGDITKLVTDTDAVKGSNSTQDALLVDESDGEGTEEPQTAVDDEEDAEDEDNEDDTDVDGEGDEDGEDVDGAGDKDEKDEQNSDEPATPPPAVIAMAVINDEHILHTTRDEFVSYTIDTSRNREFFDTDLTDQRISYLAKAISPAFVRVGGTGNDWLTYQLGDESDCKQKGEVTSHGFQGECMNATWFDNLMGFAERAEAKLIFGLNVLYPWWPYGNEGRDEKPIEYSTWNSSNSAELLRYAVQKKYPLWGLELGNEENVRMTGKDTAKHYNTLSTLLDEIYGSTDMSRPELLGPDPHSHFINAWHWNKDGAREWAADFLEGIGSELTAFTYHEYTGIVDEETTLSPDILNYGAQTGDRAAEAVSAYNEKANGRVEVWAGEIGNQNEGGTEWGATFGTSLWYADSLGLKATHGHSVYLR</sequence>
<dbReference type="GO" id="GO:0016020">
    <property type="term" value="C:membrane"/>
    <property type="evidence" value="ECO:0007669"/>
    <property type="project" value="InterPro"/>
</dbReference>
<name>A0A0L0FI76_9EUKA</name>